<name>A0AA37UI28_9MICO</name>
<feature type="transmembrane region" description="Helical" evidence="1">
    <location>
        <begin position="20"/>
        <end position="41"/>
    </location>
</feature>
<evidence type="ECO:0000256" key="1">
    <source>
        <dbReference type="SAM" id="Phobius"/>
    </source>
</evidence>
<keyword evidence="1" id="KW-0812">Transmembrane</keyword>
<gene>
    <name evidence="2" type="ORF">GCM10025874_26270</name>
</gene>
<keyword evidence="1" id="KW-1133">Transmembrane helix</keyword>
<proteinExistence type="predicted"/>
<dbReference type="RefSeq" id="WP_284233411.1">
    <property type="nucleotide sequence ID" value="NZ_BSUL01000001.1"/>
</dbReference>
<dbReference type="AlphaFoldDB" id="A0AA37UI28"/>
<accession>A0AA37UI28</accession>
<keyword evidence="3" id="KW-1185">Reference proteome</keyword>
<comment type="caution">
    <text evidence="2">The sequence shown here is derived from an EMBL/GenBank/DDBJ whole genome shotgun (WGS) entry which is preliminary data.</text>
</comment>
<protein>
    <submittedName>
        <fullName evidence="2">Uncharacterized protein</fullName>
    </submittedName>
</protein>
<evidence type="ECO:0000313" key="2">
    <source>
        <dbReference type="EMBL" id="GMA29374.1"/>
    </source>
</evidence>
<reference evidence="2 3" key="1">
    <citation type="journal article" date="2014" name="Int. J. Syst. Evol. Microbiol.">
        <title>Complete genome sequence of Corynebacterium casei LMG S-19264T (=DSM 44701T), isolated from a smear-ripened cheese.</title>
        <authorList>
            <consortium name="US DOE Joint Genome Institute (JGI-PGF)"/>
            <person name="Walter F."/>
            <person name="Albersmeier A."/>
            <person name="Kalinowski J."/>
            <person name="Ruckert C."/>
        </authorList>
    </citation>
    <scope>NUCLEOTIDE SEQUENCE [LARGE SCALE GENOMIC DNA]</scope>
    <source>
        <strain evidence="2 3">NBRC 112289</strain>
    </source>
</reference>
<sequence>MTTAPQRTRSGNRPEWRHLLLTLGLIAGSMGAIVFFAVYAWGELQRIASAFGF</sequence>
<dbReference type="EMBL" id="BSUL01000001">
    <property type="protein sequence ID" value="GMA29374.1"/>
    <property type="molecule type" value="Genomic_DNA"/>
</dbReference>
<organism evidence="2 3">
    <name type="scientific">Arenivirga flava</name>
    <dbReference type="NCBI Taxonomy" id="1930060"/>
    <lineage>
        <taxon>Bacteria</taxon>
        <taxon>Bacillati</taxon>
        <taxon>Actinomycetota</taxon>
        <taxon>Actinomycetes</taxon>
        <taxon>Micrococcales</taxon>
        <taxon>Microbacteriaceae</taxon>
        <taxon>Arenivirga</taxon>
    </lineage>
</organism>
<evidence type="ECO:0000313" key="3">
    <source>
        <dbReference type="Proteomes" id="UP001157160"/>
    </source>
</evidence>
<keyword evidence="1" id="KW-0472">Membrane</keyword>
<dbReference type="Proteomes" id="UP001157160">
    <property type="component" value="Unassembled WGS sequence"/>
</dbReference>